<evidence type="ECO:0000313" key="4">
    <source>
        <dbReference type="EMBL" id="KAI3857585.1"/>
    </source>
</evidence>
<gene>
    <name evidence="4" type="ORF">MKW98_028849</name>
</gene>
<keyword evidence="2" id="KW-0963">Cytoplasm</keyword>
<keyword evidence="5" id="KW-1185">Reference proteome</keyword>
<comment type="subcellular location">
    <subcellularLocation>
        <location evidence="1">Cytoplasm</location>
    </subcellularLocation>
</comment>
<reference evidence="4" key="1">
    <citation type="submission" date="2022-04" db="EMBL/GenBank/DDBJ databases">
        <title>A functionally conserved STORR gene fusion in Papaver species that diverged 16.8 million years ago.</title>
        <authorList>
            <person name="Catania T."/>
        </authorList>
    </citation>
    <scope>NUCLEOTIDE SEQUENCE</scope>
    <source>
        <strain evidence="4">S-188037</strain>
    </source>
</reference>
<proteinExistence type="predicted"/>
<evidence type="ECO:0000256" key="2">
    <source>
        <dbReference type="ARBA" id="ARBA00022490"/>
    </source>
</evidence>
<dbReference type="AlphaFoldDB" id="A0AAD4X749"/>
<evidence type="ECO:0000256" key="3">
    <source>
        <dbReference type="ARBA" id="ARBA00022860"/>
    </source>
</evidence>
<name>A0AAD4X749_9MAGN</name>
<comment type="caution">
    <text evidence="4">The sequence shown here is derived from an EMBL/GenBank/DDBJ whole genome shotgun (WGS) entry which is preliminary data.</text>
</comment>
<organism evidence="4 5">
    <name type="scientific">Papaver atlanticum</name>
    <dbReference type="NCBI Taxonomy" id="357466"/>
    <lineage>
        <taxon>Eukaryota</taxon>
        <taxon>Viridiplantae</taxon>
        <taxon>Streptophyta</taxon>
        <taxon>Embryophyta</taxon>
        <taxon>Tracheophyta</taxon>
        <taxon>Spermatophyta</taxon>
        <taxon>Magnoliopsida</taxon>
        <taxon>Ranunculales</taxon>
        <taxon>Papaveraceae</taxon>
        <taxon>Papaveroideae</taxon>
        <taxon>Papaver</taxon>
    </lineage>
</organism>
<sequence length="177" mass="20070">MVYPSDDRKKNLVNCGVAMQHLKQAWVQLSDEDGVMILAEDVATGEKELRLSLLCNVHLQDYSRCITSGLLDLLLEWIQNLDEGRLKMKANCSIINVGMKQKMALDKQFFSNLGLAKTYTYKKLVEGLFRPAYVEALGNVILKSMTSDFRDFVAGGTAWKRYLVHLVFVGYKVSNRV</sequence>
<dbReference type="PANTHER" id="PTHR22706:SF1">
    <property type="entry name" value="ASSEMBLY FACTOR FOR SPINDLE MICROTUBULES"/>
    <property type="match status" value="1"/>
</dbReference>
<dbReference type="GO" id="GO:0007051">
    <property type="term" value="P:spindle organization"/>
    <property type="evidence" value="ECO:0007669"/>
    <property type="project" value="TreeGrafter"/>
</dbReference>
<dbReference type="GO" id="GO:0005516">
    <property type="term" value="F:calmodulin binding"/>
    <property type="evidence" value="ECO:0007669"/>
    <property type="project" value="UniProtKB-KW"/>
</dbReference>
<dbReference type="PANTHER" id="PTHR22706">
    <property type="entry name" value="ASSEMBLY FACTOR FOR SPINDLE MICROTUBULES"/>
    <property type="match status" value="1"/>
</dbReference>
<dbReference type="EMBL" id="JAJJMB010014829">
    <property type="protein sequence ID" value="KAI3857585.1"/>
    <property type="molecule type" value="Genomic_DNA"/>
</dbReference>
<dbReference type="GO" id="GO:0051295">
    <property type="term" value="P:establishment of meiotic spindle localization"/>
    <property type="evidence" value="ECO:0007669"/>
    <property type="project" value="TreeGrafter"/>
</dbReference>
<dbReference type="GO" id="GO:0005737">
    <property type="term" value="C:cytoplasm"/>
    <property type="evidence" value="ECO:0007669"/>
    <property type="project" value="UniProtKB-SubCell"/>
</dbReference>
<protein>
    <submittedName>
        <fullName evidence="4">Uncharacterized protein</fullName>
    </submittedName>
</protein>
<accession>A0AAD4X749</accession>
<dbReference type="InterPro" id="IPR051185">
    <property type="entry name" value="ASPM"/>
</dbReference>
<keyword evidence="3" id="KW-0112">Calmodulin-binding</keyword>
<dbReference type="GO" id="GO:0000922">
    <property type="term" value="C:spindle pole"/>
    <property type="evidence" value="ECO:0007669"/>
    <property type="project" value="TreeGrafter"/>
</dbReference>
<evidence type="ECO:0000313" key="5">
    <source>
        <dbReference type="Proteomes" id="UP001202328"/>
    </source>
</evidence>
<dbReference type="Proteomes" id="UP001202328">
    <property type="component" value="Unassembled WGS sequence"/>
</dbReference>
<dbReference type="GO" id="GO:0000278">
    <property type="term" value="P:mitotic cell cycle"/>
    <property type="evidence" value="ECO:0007669"/>
    <property type="project" value="TreeGrafter"/>
</dbReference>
<evidence type="ECO:0000256" key="1">
    <source>
        <dbReference type="ARBA" id="ARBA00004496"/>
    </source>
</evidence>